<gene>
    <name evidence="2" type="ORF">FHX40_0131</name>
</gene>
<dbReference type="Proteomes" id="UP000319213">
    <property type="component" value="Unassembled WGS sequence"/>
</dbReference>
<proteinExistence type="predicted"/>
<keyword evidence="1" id="KW-0732">Signal</keyword>
<reference evidence="2 3" key="1">
    <citation type="submission" date="2019-06" db="EMBL/GenBank/DDBJ databases">
        <title>Sequencing the genomes of 1000 actinobacteria strains.</title>
        <authorList>
            <person name="Klenk H.-P."/>
        </authorList>
    </citation>
    <scope>NUCLEOTIDE SEQUENCE [LARGE SCALE GENOMIC DNA]</scope>
    <source>
        <strain evidence="2 3">DSM 43186</strain>
    </source>
</reference>
<comment type="caution">
    <text evidence="2">The sequence shown here is derived from an EMBL/GenBank/DDBJ whole genome shotgun (WGS) entry which is preliminary data.</text>
</comment>
<evidence type="ECO:0000313" key="2">
    <source>
        <dbReference type="EMBL" id="TQM73488.1"/>
    </source>
</evidence>
<dbReference type="Gene3D" id="2.50.20.20">
    <property type="match status" value="1"/>
</dbReference>
<dbReference type="RefSeq" id="WP_142257790.1">
    <property type="nucleotide sequence ID" value="NZ_BMPV01000004.1"/>
</dbReference>
<evidence type="ECO:0000256" key="1">
    <source>
        <dbReference type="SAM" id="SignalP"/>
    </source>
</evidence>
<protein>
    <submittedName>
        <fullName evidence="2">Uncharacterized protein</fullName>
    </submittedName>
</protein>
<dbReference type="OrthoDB" id="3528116at2"/>
<feature type="signal peptide" evidence="1">
    <location>
        <begin position="1"/>
        <end position="24"/>
    </location>
</feature>
<feature type="chain" id="PRO_5039569385" evidence="1">
    <location>
        <begin position="25"/>
        <end position="280"/>
    </location>
</feature>
<evidence type="ECO:0000313" key="3">
    <source>
        <dbReference type="Proteomes" id="UP000319213"/>
    </source>
</evidence>
<sequence length="280" mass="29906">MTRGFVTAATVLGTVLLASVTAVARPAAAAVPDPAHAVKRRLAAGQGVRTSETVRISFGGTTTASGYRSTGRVRLARTGPAAVAVTWRDVPGRDPAHSAIRIGNVVYCDAGQYPIPVPDGRRWVAQTRRAGFCWTMAQRAGLQPIDVYDPAMLRAVLRRSTRTAVRGGHRYQGALTYRELSKIVPKSYRNPATNARVTATSKGRITWRLFTGRDGLPTRLVTTNTQGSGKSAVVMRVDTRYSAWGRRVTITAPPAAETIAQDDLYGPAVPDPEPASAAAN</sequence>
<accession>A0A543ISF4</accession>
<keyword evidence="3" id="KW-1185">Reference proteome</keyword>
<dbReference type="AlphaFoldDB" id="A0A543ISF4"/>
<dbReference type="EMBL" id="VFPQ01000001">
    <property type="protein sequence ID" value="TQM73488.1"/>
    <property type="molecule type" value="Genomic_DNA"/>
</dbReference>
<name>A0A543ISF4_9ACTN</name>
<organism evidence="2 3">
    <name type="scientific">Thermopolyspora flexuosa</name>
    <dbReference type="NCBI Taxonomy" id="103836"/>
    <lineage>
        <taxon>Bacteria</taxon>
        <taxon>Bacillati</taxon>
        <taxon>Actinomycetota</taxon>
        <taxon>Actinomycetes</taxon>
        <taxon>Streptosporangiales</taxon>
        <taxon>Streptosporangiaceae</taxon>
        <taxon>Thermopolyspora</taxon>
    </lineage>
</organism>